<dbReference type="AlphaFoldDB" id="A0A402AVI6"/>
<accession>A0A402AVI6</accession>
<dbReference type="Proteomes" id="UP000287188">
    <property type="component" value="Unassembled WGS sequence"/>
</dbReference>
<sequence>MPTIPEYMRKAVEVFNIGDDDDWRLDKQINELSSHWGGWDVPTLQKILAQQEVSHDDQLIALLAIGFAGQPESFLIFCNRIYKAQGG</sequence>
<evidence type="ECO:0000313" key="2">
    <source>
        <dbReference type="Proteomes" id="UP000287188"/>
    </source>
</evidence>
<dbReference type="RefSeq" id="WP_126556610.1">
    <property type="nucleotide sequence ID" value="NZ_BIFS01000002.1"/>
</dbReference>
<proteinExistence type="predicted"/>
<name>A0A402AVI6_9CHLR</name>
<gene>
    <name evidence="1" type="ORF">KDK_69260</name>
</gene>
<protein>
    <submittedName>
        <fullName evidence="1">Uncharacterized protein</fullName>
    </submittedName>
</protein>
<reference evidence="2" key="1">
    <citation type="submission" date="2018-12" db="EMBL/GenBank/DDBJ databases">
        <title>Tengunoibacter tsumagoiensis gen. nov., sp. nov., Dictyobacter kobayashii sp. nov., D. alpinus sp. nov., and D. joshuensis sp. nov. and description of Dictyobacteraceae fam. nov. within the order Ktedonobacterales isolated from Tengu-no-mugimeshi.</title>
        <authorList>
            <person name="Wang C.M."/>
            <person name="Zheng Y."/>
            <person name="Sakai Y."/>
            <person name="Toyoda A."/>
            <person name="Minakuchi Y."/>
            <person name="Abe K."/>
            <person name="Yokota A."/>
            <person name="Yabe S."/>
        </authorList>
    </citation>
    <scope>NUCLEOTIDE SEQUENCE [LARGE SCALE GENOMIC DNA]</scope>
    <source>
        <strain evidence="2">Uno11</strain>
    </source>
</reference>
<evidence type="ECO:0000313" key="1">
    <source>
        <dbReference type="EMBL" id="GCE23126.1"/>
    </source>
</evidence>
<keyword evidence="2" id="KW-1185">Reference proteome</keyword>
<organism evidence="1 2">
    <name type="scientific">Dictyobacter kobayashii</name>
    <dbReference type="NCBI Taxonomy" id="2014872"/>
    <lineage>
        <taxon>Bacteria</taxon>
        <taxon>Bacillati</taxon>
        <taxon>Chloroflexota</taxon>
        <taxon>Ktedonobacteria</taxon>
        <taxon>Ktedonobacterales</taxon>
        <taxon>Dictyobacteraceae</taxon>
        <taxon>Dictyobacter</taxon>
    </lineage>
</organism>
<comment type="caution">
    <text evidence="1">The sequence shown here is derived from an EMBL/GenBank/DDBJ whole genome shotgun (WGS) entry which is preliminary data.</text>
</comment>
<dbReference type="EMBL" id="BIFS01000002">
    <property type="protein sequence ID" value="GCE23126.1"/>
    <property type="molecule type" value="Genomic_DNA"/>
</dbReference>